<evidence type="ECO:0000259" key="1">
    <source>
        <dbReference type="Pfam" id="PF00646"/>
    </source>
</evidence>
<proteinExistence type="predicted"/>
<organism evidence="2 3">
    <name type="scientific">Cannabis sativa</name>
    <name type="common">Hemp</name>
    <name type="synonym">Marijuana</name>
    <dbReference type="NCBI Taxonomy" id="3483"/>
    <lineage>
        <taxon>Eukaryota</taxon>
        <taxon>Viridiplantae</taxon>
        <taxon>Streptophyta</taxon>
        <taxon>Embryophyta</taxon>
        <taxon>Tracheophyta</taxon>
        <taxon>Spermatophyta</taxon>
        <taxon>Magnoliopsida</taxon>
        <taxon>eudicotyledons</taxon>
        <taxon>Gunneridae</taxon>
        <taxon>Pentapetalae</taxon>
        <taxon>rosids</taxon>
        <taxon>fabids</taxon>
        <taxon>Rosales</taxon>
        <taxon>Cannabaceae</taxon>
        <taxon>Cannabis</taxon>
    </lineage>
</organism>
<protein>
    <recommendedName>
        <fullName evidence="1">F-box domain-containing protein</fullName>
    </recommendedName>
</protein>
<keyword evidence="3" id="KW-1185">Reference proteome</keyword>
<dbReference type="EMBL" id="JAATIQ010000001">
    <property type="protein sequence ID" value="KAF4404979.1"/>
    <property type="molecule type" value="Genomic_DNA"/>
</dbReference>
<name>A0A7J6ID47_CANSA</name>
<dbReference type="AlphaFoldDB" id="A0A7J6ID47"/>
<reference evidence="2 3" key="1">
    <citation type="journal article" date="2020" name="bioRxiv">
        <title>Sequence and annotation of 42 cannabis genomes reveals extensive copy number variation in cannabinoid synthesis and pathogen resistance genes.</title>
        <authorList>
            <person name="Mckernan K.J."/>
            <person name="Helbert Y."/>
            <person name="Kane L.T."/>
            <person name="Ebling H."/>
            <person name="Zhang L."/>
            <person name="Liu B."/>
            <person name="Eaton Z."/>
            <person name="Mclaughlin S."/>
            <person name="Kingan S."/>
            <person name="Baybayan P."/>
            <person name="Concepcion G."/>
            <person name="Jordan M."/>
            <person name="Riva A."/>
            <person name="Barbazuk W."/>
            <person name="Harkins T."/>
        </authorList>
    </citation>
    <scope>NUCLEOTIDE SEQUENCE [LARGE SCALE GENOMIC DNA]</scope>
    <source>
        <strain evidence="3">cv. Jamaican Lion 4</strain>
        <tissue evidence="2">Leaf</tissue>
    </source>
</reference>
<feature type="domain" description="F-box" evidence="1">
    <location>
        <begin position="17"/>
        <end position="48"/>
    </location>
</feature>
<evidence type="ECO:0000313" key="3">
    <source>
        <dbReference type="Proteomes" id="UP000583929"/>
    </source>
</evidence>
<dbReference type="SUPFAM" id="SSF81383">
    <property type="entry name" value="F-box domain"/>
    <property type="match status" value="1"/>
</dbReference>
<dbReference type="InterPro" id="IPR036047">
    <property type="entry name" value="F-box-like_dom_sf"/>
</dbReference>
<accession>A0A7J6ID47</accession>
<dbReference type="Pfam" id="PF00646">
    <property type="entry name" value="F-box"/>
    <property type="match status" value="1"/>
</dbReference>
<dbReference type="InterPro" id="IPR001810">
    <property type="entry name" value="F-box_dom"/>
</dbReference>
<comment type="caution">
    <text evidence="2">The sequence shown here is derived from an EMBL/GenBank/DDBJ whole genome shotgun (WGS) entry which is preliminary data.</text>
</comment>
<evidence type="ECO:0000313" key="2">
    <source>
        <dbReference type="EMBL" id="KAF4404979.1"/>
    </source>
</evidence>
<gene>
    <name evidence="2" type="ORF">G4B88_006365</name>
</gene>
<sequence>MAMEQEIIGGYENESLDMLPSALLATIFTKLDFSSICFYASTCKTFNKCDVAPSLDLLRPPFLPNIV</sequence>
<dbReference type="Proteomes" id="UP000583929">
    <property type="component" value="Unassembled WGS sequence"/>
</dbReference>